<dbReference type="GO" id="GO:0061630">
    <property type="term" value="F:ubiquitin protein ligase activity"/>
    <property type="evidence" value="ECO:0007669"/>
    <property type="project" value="TreeGrafter"/>
</dbReference>
<dbReference type="GO" id="GO:0008270">
    <property type="term" value="F:zinc ion binding"/>
    <property type="evidence" value="ECO:0007669"/>
    <property type="project" value="UniProtKB-KW"/>
</dbReference>
<dbReference type="InterPro" id="IPR017907">
    <property type="entry name" value="Znf_RING_CS"/>
</dbReference>
<dbReference type="GO" id="GO:0005524">
    <property type="term" value="F:ATP binding"/>
    <property type="evidence" value="ECO:0007669"/>
    <property type="project" value="InterPro"/>
</dbReference>
<dbReference type="PROSITE" id="PS50089">
    <property type="entry name" value="ZF_RING_2"/>
    <property type="match status" value="1"/>
</dbReference>
<dbReference type="Gene3D" id="1.20.1250.20">
    <property type="entry name" value="MFS general substrate transporter like domains"/>
    <property type="match status" value="1"/>
</dbReference>
<dbReference type="SUPFAM" id="SSF52540">
    <property type="entry name" value="P-loop containing nucleoside triphosphate hydrolases"/>
    <property type="match status" value="2"/>
</dbReference>
<dbReference type="InterPro" id="IPR014001">
    <property type="entry name" value="Helicase_ATP-bd"/>
</dbReference>
<feature type="region of interest" description="Disordered" evidence="8">
    <location>
        <begin position="565"/>
        <end position="602"/>
    </location>
</feature>
<feature type="domain" description="RING-type" evidence="10">
    <location>
        <begin position="1346"/>
        <end position="1385"/>
    </location>
</feature>
<dbReference type="GO" id="GO:0016787">
    <property type="term" value="F:hydrolase activity"/>
    <property type="evidence" value="ECO:0007669"/>
    <property type="project" value="UniProtKB-KW"/>
</dbReference>
<evidence type="ECO:0000313" key="12">
    <source>
        <dbReference type="Proteomes" id="UP000620124"/>
    </source>
</evidence>
<evidence type="ECO:0000313" key="11">
    <source>
        <dbReference type="EMBL" id="KAF7356798.1"/>
    </source>
</evidence>
<feature type="region of interest" description="Disordered" evidence="8">
    <location>
        <begin position="94"/>
        <end position="130"/>
    </location>
</feature>
<keyword evidence="4" id="KW-0378">Hydrolase</keyword>
<dbReference type="InterPro" id="IPR049730">
    <property type="entry name" value="SNF2/RAD54-like_C"/>
</dbReference>
<keyword evidence="3 7" id="KW-0863">Zinc-finger</keyword>
<dbReference type="Pfam" id="PF00097">
    <property type="entry name" value="zf-C3HC4"/>
    <property type="match status" value="1"/>
</dbReference>
<feature type="compositionally biased region" description="Basic residues" evidence="8">
    <location>
        <begin position="565"/>
        <end position="590"/>
    </location>
</feature>
<dbReference type="OrthoDB" id="5330228at2759"/>
<dbReference type="InterPro" id="IPR013083">
    <property type="entry name" value="Znf_RING/FYVE/PHD"/>
</dbReference>
<dbReference type="Gene3D" id="3.40.50.10810">
    <property type="entry name" value="Tandem AAA-ATPase domain"/>
    <property type="match status" value="1"/>
</dbReference>
<dbReference type="SUPFAM" id="SSF57850">
    <property type="entry name" value="RING/U-box"/>
    <property type="match status" value="1"/>
</dbReference>
<name>A0A8H6YBP9_9AGAR</name>
<dbReference type="Gene3D" id="3.30.40.10">
    <property type="entry name" value="Zinc/RING finger domain, C3HC4 (zinc finger)"/>
    <property type="match status" value="1"/>
</dbReference>
<dbReference type="InterPro" id="IPR001841">
    <property type="entry name" value="Znf_RING"/>
</dbReference>
<dbReference type="Proteomes" id="UP000620124">
    <property type="component" value="Unassembled WGS sequence"/>
</dbReference>
<proteinExistence type="predicted"/>
<reference evidence="11" key="1">
    <citation type="submission" date="2020-05" db="EMBL/GenBank/DDBJ databases">
        <title>Mycena genomes resolve the evolution of fungal bioluminescence.</title>
        <authorList>
            <person name="Tsai I.J."/>
        </authorList>
    </citation>
    <scope>NUCLEOTIDE SEQUENCE</scope>
    <source>
        <strain evidence="11">CCC161011</strain>
    </source>
</reference>
<feature type="compositionally biased region" description="Basic and acidic residues" evidence="8">
    <location>
        <begin position="919"/>
        <end position="931"/>
    </location>
</feature>
<keyword evidence="6" id="KW-0067">ATP-binding</keyword>
<evidence type="ECO:0000256" key="9">
    <source>
        <dbReference type="SAM" id="Phobius"/>
    </source>
</evidence>
<keyword evidence="2" id="KW-0547">Nucleotide-binding</keyword>
<dbReference type="InterPro" id="IPR038718">
    <property type="entry name" value="SNF2-like_sf"/>
</dbReference>
<dbReference type="PROSITE" id="PS00518">
    <property type="entry name" value="ZF_RING_1"/>
    <property type="match status" value="1"/>
</dbReference>
<dbReference type="Gene3D" id="3.40.50.300">
    <property type="entry name" value="P-loop containing nucleotide triphosphate hydrolases"/>
    <property type="match status" value="1"/>
</dbReference>
<comment type="caution">
    <text evidence="11">The sequence shown here is derived from an EMBL/GenBank/DDBJ whole genome shotgun (WGS) entry which is preliminary data.</text>
</comment>
<dbReference type="PANTHER" id="PTHR45865">
    <property type="entry name" value="E3 UBIQUITIN-PROTEIN LIGASE SHPRH FAMILY MEMBER"/>
    <property type="match status" value="1"/>
</dbReference>
<dbReference type="PANTHER" id="PTHR45865:SF1">
    <property type="entry name" value="E3 UBIQUITIN-PROTEIN LIGASE SHPRH"/>
    <property type="match status" value="1"/>
</dbReference>
<dbReference type="InterPro" id="IPR018957">
    <property type="entry name" value="Znf_C3HC4_RING-type"/>
</dbReference>
<evidence type="ECO:0000259" key="10">
    <source>
        <dbReference type="PROSITE" id="PS50089"/>
    </source>
</evidence>
<dbReference type="Pfam" id="PF00176">
    <property type="entry name" value="SNF2-rel_dom"/>
    <property type="match status" value="1"/>
</dbReference>
<organism evidence="11 12">
    <name type="scientific">Mycena venus</name>
    <dbReference type="NCBI Taxonomy" id="2733690"/>
    <lineage>
        <taxon>Eukaryota</taxon>
        <taxon>Fungi</taxon>
        <taxon>Dikarya</taxon>
        <taxon>Basidiomycota</taxon>
        <taxon>Agaricomycotina</taxon>
        <taxon>Agaricomycetes</taxon>
        <taxon>Agaricomycetidae</taxon>
        <taxon>Agaricales</taxon>
        <taxon>Marasmiineae</taxon>
        <taxon>Mycenaceae</taxon>
        <taxon>Mycena</taxon>
    </lineage>
</organism>
<dbReference type="InterPro" id="IPR000330">
    <property type="entry name" value="SNF2_N"/>
</dbReference>
<dbReference type="EMBL" id="JACAZI010000007">
    <property type="protein sequence ID" value="KAF7356798.1"/>
    <property type="molecule type" value="Genomic_DNA"/>
</dbReference>
<evidence type="ECO:0000256" key="5">
    <source>
        <dbReference type="ARBA" id="ARBA00022833"/>
    </source>
</evidence>
<feature type="region of interest" description="Disordered" evidence="8">
    <location>
        <begin position="902"/>
        <end position="963"/>
    </location>
</feature>
<sequence>MYDSSHKVLHNPNLVRQIMYGVLYAISPEIFPAVHRGTGNALVSTATRVFGVIAPVIALYANLSTAVPVYISGALIISAGCMALLLPFEPRGKASMGKGKKRATSPASSATAKTRKRAKTSASTLSGGEADGEENFTWATMEYPKLHDAHFQAAVPAESIPVFSHTFEISYNNSVPQGPMPGHFATGKTYKEWISDERNLEETVELLCGPGESRKFDLGAVGLAEHCGHVVVISEVLHKRNDDAQWLLLLPTLPDELDFESLGIAPERWPLGPPNHDIFLVCYDLQKAGRVAINGHITLVMQPEGGVGEFPFTLQVQLTVSLTPAMFIPIPKPRNKSSPLEDCQRRFLQFVYPDPAFVSDSETVTNIPFFYSILGPAPHAQYTAADRAMQPEALLPTLLPFQRRSVAWLLDREGKTVTPDGQVVEKPMSSGHFSFWQRIEEANKVFFIHRVTGDVTPILPDERPGPGAILAEEPGLGKTLEVIGLILLSRPPPDRHPGVKRWDPEANVEVKAVKTTLIVTPPALATQWIDELKLHAPSLKVLVYEGWNKLEVPITSSDVEMERVRRLRGVSRGKGKGKGKPMKKGKSRKKSTGDSEDELDEDEAGEDIGEILDWCSYVQGFDVVITTYQTLKTDVNVARAPPKRPRREDVVYSNVEHPRSPLILVEWLRVVQMVGGGNVEDMVPMIPRLASFAVSGTPARTQVSDLMHVLKFLRVDHVVGTNPRHWARLAVPGYSNHFSAFFQSIAIRTTKASVTAELTIPQQTRYLVSIEMGRVERHVYDQNLEAILLDLGLDARGVDVRGEDKERQHDGALLRSSLRKLRAICTHPQIGENGNKLFKPGALKTMEQVLQIQSLIRMAQLQQHGDDKNRYQHCLETLLLAEKEATQLIKEIESAIATHEANRSLHQAHEPEPDPSTSPDEKGKGKERERSSSPLSDIESNEDQDHDGSSESSALKEHRAKRQALKQRLREAKLVMHRVKFLQGDAYHMLGASQSAAEDAAYGEAEKIRRAILKTSEKEATDAMALLARDVTSKGLTGEELQIDDPFLDYQFEKLRKAARSDTEAEKIAESVAYQEEANDIIENVLNQQSSLLWEWRVRLTELLTQQLTPGEEANGEEYQRTLDDQGEAETYLVNYTSLLADRREALLKERTLLAAHDAREKKIRHTKAAIKASAVLDTPSTEAADHIEMQPEHQVLHLELSMKRKGLVAALDGRAIKSVVVDMAAKVARMHKEDELKNMLKDAIADLRSLITEQGTLMDKLDADLALYRKAFNQRILYFRQLQEISDAVADVEFENTAAQALLECAQAQQKLATDINNNRAKQRFLDNLAKDKSSGEEDEDEKTCILCRCDFIRGFITHCAHIFCEECMKAWIAKRQGTCPVCRVAIDPAKLERFAVAEEPRTAPPNAEPVPKSRREIVYNMIGIVVLYLHWRQSLKTLCTDPEMFREIQAMPSFGDYGNKIQTLVRHLSYIRNVDPGAKSIVFSAWADSLFIVERALQENGILCLRIDQKRKGIPAVKQFASSEDINVLLLHGERENAGLNITCASRVFLLESVVHHGFEIQAIARIDRMGQKRPTEVFCYYAEDTIEKNILDLAARQGTSLYTKNNSVGSILNLSSLSGDGEKKKVDSPVKKMQKGDFIFKVDDMLQILFPHLFEDIEYLIPREEDGDVIMEEAPPTFPVNAVAGPSRLSH</sequence>
<keyword evidence="12" id="KW-1185">Reference proteome</keyword>
<dbReference type="GO" id="GO:0000209">
    <property type="term" value="P:protein polyubiquitination"/>
    <property type="evidence" value="ECO:0007669"/>
    <property type="project" value="TreeGrafter"/>
</dbReference>
<evidence type="ECO:0000256" key="7">
    <source>
        <dbReference type="PROSITE-ProRule" id="PRU00175"/>
    </source>
</evidence>
<evidence type="ECO:0000256" key="4">
    <source>
        <dbReference type="ARBA" id="ARBA00022801"/>
    </source>
</evidence>
<protein>
    <submittedName>
        <fullName evidence="11">SNF2 family helicase</fullName>
    </submittedName>
</protein>
<evidence type="ECO:0000256" key="8">
    <source>
        <dbReference type="SAM" id="MobiDB-lite"/>
    </source>
</evidence>
<feature type="transmembrane region" description="Helical" evidence="9">
    <location>
        <begin position="41"/>
        <end position="61"/>
    </location>
</feature>
<evidence type="ECO:0000256" key="1">
    <source>
        <dbReference type="ARBA" id="ARBA00022723"/>
    </source>
</evidence>
<dbReference type="InterPro" id="IPR059033">
    <property type="entry name" value="C144_05_dom"/>
</dbReference>
<feature type="compositionally biased region" description="Basic and acidic residues" evidence="8">
    <location>
        <begin position="946"/>
        <end position="957"/>
    </location>
</feature>
<gene>
    <name evidence="11" type="ORF">MVEN_01015100</name>
</gene>
<evidence type="ECO:0000256" key="6">
    <source>
        <dbReference type="ARBA" id="ARBA00022840"/>
    </source>
</evidence>
<dbReference type="GO" id="GO:0006974">
    <property type="term" value="P:DNA damage response"/>
    <property type="evidence" value="ECO:0007669"/>
    <property type="project" value="TreeGrafter"/>
</dbReference>
<evidence type="ECO:0000256" key="3">
    <source>
        <dbReference type="ARBA" id="ARBA00022771"/>
    </source>
</evidence>
<dbReference type="InterPro" id="IPR027417">
    <property type="entry name" value="P-loop_NTPase"/>
</dbReference>
<dbReference type="SUPFAM" id="SSF103473">
    <property type="entry name" value="MFS general substrate transporter"/>
    <property type="match status" value="1"/>
</dbReference>
<feature type="compositionally biased region" description="Basic and acidic residues" evidence="8">
    <location>
        <begin position="902"/>
        <end position="912"/>
    </location>
</feature>
<dbReference type="SMART" id="SM00487">
    <property type="entry name" value="DEXDc"/>
    <property type="match status" value="1"/>
</dbReference>
<dbReference type="GO" id="GO:0005634">
    <property type="term" value="C:nucleus"/>
    <property type="evidence" value="ECO:0007669"/>
    <property type="project" value="TreeGrafter"/>
</dbReference>
<dbReference type="InterPro" id="IPR052583">
    <property type="entry name" value="ATP-helicase/E3_Ub-Ligase"/>
</dbReference>
<dbReference type="GO" id="GO:0004386">
    <property type="term" value="F:helicase activity"/>
    <property type="evidence" value="ECO:0007669"/>
    <property type="project" value="UniProtKB-KW"/>
</dbReference>
<keyword evidence="9" id="KW-0472">Membrane</keyword>
<keyword evidence="5" id="KW-0862">Zinc</keyword>
<dbReference type="InterPro" id="IPR036259">
    <property type="entry name" value="MFS_trans_sf"/>
</dbReference>
<keyword evidence="11" id="KW-0347">Helicase</keyword>
<dbReference type="CDD" id="cd18793">
    <property type="entry name" value="SF2_C_SNF"/>
    <property type="match status" value="1"/>
</dbReference>
<feature type="transmembrane region" description="Helical" evidence="9">
    <location>
        <begin position="67"/>
        <end position="88"/>
    </location>
</feature>
<keyword evidence="1" id="KW-0479">Metal-binding</keyword>
<keyword evidence="9" id="KW-1133">Transmembrane helix</keyword>
<keyword evidence="9" id="KW-0812">Transmembrane</keyword>
<dbReference type="Pfam" id="PF26021">
    <property type="entry name" value="Ferritin_C144_05"/>
    <property type="match status" value="1"/>
</dbReference>
<evidence type="ECO:0000256" key="2">
    <source>
        <dbReference type="ARBA" id="ARBA00022741"/>
    </source>
</evidence>
<accession>A0A8H6YBP9</accession>